<evidence type="ECO:0000259" key="1">
    <source>
        <dbReference type="Pfam" id="PF13456"/>
    </source>
</evidence>
<sequence length="119" mass="13326">MNSVMAELWALRDGLHMAAMENIHNLIVELDALAVVQLMKNSITNFSLEPLLIDCRLLLRKFPNLQVEHAYMEVNQCADALARIGNNSNVPFILFGHPPPVVNRLCTLDIEGAFCNILI</sequence>
<dbReference type="EMBL" id="JAZDWU010000001">
    <property type="protein sequence ID" value="KAL0016461.1"/>
    <property type="molecule type" value="Genomic_DNA"/>
</dbReference>
<dbReference type="InterPro" id="IPR012337">
    <property type="entry name" value="RNaseH-like_sf"/>
</dbReference>
<comment type="caution">
    <text evidence="2">The sequence shown here is derived from an EMBL/GenBank/DDBJ whole genome shotgun (WGS) entry which is preliminary data.</text>
</comment>
<dbReference type="SUPFAM" id="SSF53098">
    <property type="entry name" value="Ribonuclease H-like"/>
    <property type="match status" value="1"/>
</dbReference>
<dbReference type="AlphaFoldDB" id="A0AAW2E618"/>
<organism evidence="2 3">
    <name type="scientific">Lithocarpus litseifolius</name>
    <dbReference type="NCBI Taxonomy" id="425828"/>
    <lineage>
        <taxon>Eukaryota</taxon>
        <taxon>Viridiplantae</taxon>
        <taxon>Streptophyta</taxon>
        <taxon>Embryophyta</taxon>
        <taxon>Tracheophyta</taxon>
        <taxon>Spermatophyta</taxon>
        <taxon>Magnoliopsida</taxon>
        <taxon>eudicotyledons</taxon>
        <taxon>Gunneridae</taxon>
        <taxon>Pentapetalae</taxon>
        <taxon>rosids</taxon>
        <taxon>fabids</taxon>
        <taxon>Fagales</taxon>
        <taxon>Fagaceae</taxon>
        <taxon>Lithocarpus</taxon>
    </lineage>
</organism>
<reference evidence="2 3" key="1">
    <citation type="submission" date="2024-01" db="EMBL/GenBank/DDBJ databases">
        <title>A telomere-to-telomere, gap-free genome of sweet tea (Lithocarpus litseifolius).</title>
        <authorList>
            <person name="Zhou J."/>
        </authorList>
    </citation>
    <scope>NUCLEOTIDE SEQUENCE [LARGE SCALE GENOMIC DNA]</scope>
    <source>
        <strain evidence="2">Zhou-2022a</strain>
        <tissue evidence="2">Leaf</tissue>
    </source>
</reference>
<keyword evidence="3" id="KW-1185">Reference proteome</keyword>
<dbReference type="PANTHER" id="PTHR47723:SF20">
    <property type="entry name" value="RNASE H TYPE-1 DOMAIN-CONTAINING PROTEIN"/>
    <property type="match status" value="1"/>
</dbReference>
<evidence type="ECO:0000313" key="3">
    <source>
        <dbReference type="Proteomes" id="UP001459277"/>
    </source>
</evidence>
<accession>A0AAW2E618</accession>
<dbReference type="InterPro" id="IPR044730">
    <property type="entry name" value="RNase_H-like_dom_plant"/>
</dbReference>
<dbReference type="Proteomes" id="UP001459277">
    <property type="component" value="Unassembled WGS sequence"/>
</dbReference>
<evidence type="ECO:0000313" key="2">
    <source>
        <dbReference type="EMBL" id="KAL0016461.1"/>
    </source>
</evidence>
<dbReference type="InterPro" id="IPR002156">
    <property type="entry name" value="RNaseH_domain"/>
</dbReference>
<gene>
    <name evidence="2" type="ORF">SO802_003530</name>
</gene>
<dbReference type="Pfam" id="PF13456">
    <property type="entry name" value="RVT_3"/>
    <property type="match status" value="1"/>
</dbReference>
<dbReference type="GO" id="GO:0004523">
    <property type="term" value="F:RNA-DNA hybrid ribonuclease activity"/>
    <property type="evidence" value="ECO:0007669"/>
    <property type="project" value="InterPro"/>
</dbReference>
<feature type="domain" description="RNase H type-1" evidence="1">
    <location>
        <begin position="2"/>
        <end position="83"/>
    </location>
</feature>
<proteinExistence type="predicted"/>
<dbReference type="Gene3D" id="3.30.420.10">
    <property type="entry name" value="Ribonuclease H-like superfamily/Ribonuclease H"/>
    <property type="match status" value="1"/>
</dbReference>
<dbReference type="InterPro" id="IPR036397">
    <property type="entry name" value="RNaseH_sf"/>
</dbReference>
<dbReference type="InterPro" id="IPR053151">
    <property type="entry name" value="RNase_H-like"/>
</dbReference>
<dbReference type="GO" id="GO:0003676">
    <property type="term" value="F:nucleic acid binding"/>
    <property type="evidence" value="ECO:0007669"/>
    <property type="project" value="InterPro"/>
</dbReference>
<name>A0AAW2E618_9ROSI</name>
<protein>
    <recommendedName>
        <fullName evidence="1">RNase H type-1 domain-containing protein</fullName>
    </recommendedName>
</protein>
<dbReference type="PANTHER" id="PTHR47723">
    <property type="entry name" value="OS05G0353850 PROTEIN"/>
    <property type="match status" value="1"/>
</dbReference>
<dbReference type="CDD" id="cd06222">
    <property type="entry name" value="RNase_H_like"/>
    <property type="match status" value="1"/>
</dbReference>